<evidence type="ECO:0000313" key="2">
    <source>
        <dbReference type="EMBL" id="KDR18979.1"/>
    </source>
</evidence>
<feature type="compositionally biased region" description="Basic residues" evidence="1">
    <location>
        <begin position="451"/>
        <end position="464"/>
    </location>
</feature>
<feature type="compositionally biased region" description="Polar residues" evidence="1">
    <location>
        <begin position="231"/>
        <end position="252"/>
    </location>
</feature>
<feature type="region of interest" description="Disordered" evidence="1">
    <location>
        <begin position="1"/>
        <end position="63"/>
    </location>
</feature>
<dbReference type="AlphaFoldDB" id="A0A067R6P5"/>
<name>A0A067R6P5_ZOONE</name>
<keyword evidence="3" id="KW-1185">Reference proteome</keyword>
<feature type="compositionally biased region" description="Basic and acidic residues" evidence="1">
    <location>
        <begin position="110"/>
        <end position="119"/>
    </location>
</feature>
<feature type="compositionally biased region" description="Basic and acidic residues" evidence="1">
    <location>
        <begin position="315"/>
        <end position="330"/>
    </location>
</feature>
<feature type="region of interest" description="Disordered" evidence="1">
    <location>
        <begin position="451"/>
        <end position="470"/>
    </location>
</feature>
<dbReference type="EMBL" id="KK852665">
    <property type="protein sequence ID" value="KDR18979.1"/>
    <property type="molecule type" value="Genomic_DNA"/>
</dbReference>
<dbReference type="InParanoid" id="A0A067R6P5"/>
<feature type="region of interest" description="Disordered" evidence="1">
    <location>
        <begin position="216"/>
        <end position="344"/>
    </location>
</feature>
<dbReference type="Proteomes" id="UP000027135">
    <property type="component" value="Unassembled WGS sequence"/>
</dbReference>
<dbReference type="STRING" id="136037.A0A067R6P5"/>
<feature type="region of interest" description="Disordered" evidence="1">
    <location>
        <begin position="176"/>
        <end position="197"/>
    </location>
</feature>
<sequence length="470" mass="51815">MQEEQEEVEQEEEEETVTEVEVSEKTLKFKIATEGSITAPGGRRSYPGSRKGSREKAQLQDYHHNVHDLVRAIHDQEEGGAFRDLCQTSTFTPTSPSPHSKDFPFISPSPDKDQRHGSSEDSELQSVVMLSSLGQASGRKVGELCNGETKCFEGVKRQTSEDQQVQVDDNNLEADCGVIGSDDHDAPHDDKEARAISAKKTTLLMRIRNLTDRLSFSNEKHSAEPTHGYCNKSSPVNKLDDSSSTSVNSADTRSVEEAANKAMTLPKTRKPQRTDSGSTGKRGWKVLVGGGGKDRLPSSSLELLSPAESSSPDVRQQRDKKNALRPKTEELQGQETQNSNGLEASCNVSVDQDDSWHMADSSPASAKSDSAVLSGSLDSILKEKDRSSGNNNIRKKINIWSSPGSKHGFFTRLGRSNTHTEGTRRHGSEDNCSKVQQHNWMSSLAAGFRPKKNHHHRHHHHSLHKPQGQE</sequence>
<protein>
    <submittedName>
        <fullName evidence="2">Uncharacterized protein</fullName>
    </submittedName>
</protein>
<feature type="compositionally biased region" description="Low complexity" evidence="1">
    <location>
        <begin position="88"/>
        <end position="98"/>
    </location>
</feature>
<reference evidence="2 3" key="1">
    <citation type="journal article" date="2014" name="Nat. Commun.">
        <title>Molecular traces of alternative social organization in a termite genome.</title>
        <authorList>
            <person name="Terrapon N."/>
            <person name="Li C."/>
            <person name="Robertson H.M."/>
            <person name="Ji L."/>
            <person name="Meng X."/>
            <person name="Booth W."/>
            <person name="Chen Z."/>
            <person name="Childers C.P."/>
            <person name="Glastad K.M."/>
            <person name="Gokhale K."/>
            <person name="Gowin J."/>
            <person name="Gronenberg W."/>
            <person name="Hermansen R.A."/>
            <person name="Hu H."/>
            <person name="Hunt B.G."/>
            <person name="Huylmans A.K."/>
            <person name="Khalil S.M."/>
            <person name="Mitchell R.D."/>
            <person name="Munoz-Torres M.C."/>
            <person name="Mustard J.A."/>
            <person name="Pan H."/>
            <person name="Reese J.T."/>
            <person name="Scharf M.E."/>
            <person name="Sun F."/>
            <person name="Vogel H."/>
            <person name="Xiao J."/>
            <person name="Yang W."/>
            <person name="Yang Z."/>
            <person name="Yang Z."/>
            <person name="Zhou J."/>
            <person name="Zhu J."/>
            <person name="Brent C.S."/>
            <person name="Elsik C.G."/>
            <person name="Goodisman M.A."/>
            <person name="Liberles D.A."/>
            <person name="Roe R.M."/>
            <person name="Vargo E.L."/>
            <person name="Vilcinskas A."/>
            <person name="Wang J."/>
            <person name="Bornberg-Bauer E."/>
            <person name="Korb J."/>
            <person name="Zhang G."/>
            <person name="Liebig J."/>
        </authorList>
    </citation>
    <scope>NUCLEOTIDE SEQUENCE [LARGE SCALE GENOMIC DNA]</scope>
    <source>
        <tissue evidence="2">Whole organism</tissue>
    </source>
</reference>
<feature type="compositionally biased region" description="Low complexity" evidence="1">
    <location>
        <begin position="297"/>
        <end position="312"/>
    </location>
</feature>
<feature type="compositionally biased region" description="Polar residues" evidence="1">
    <location>
        <begin position="331"/>
        <end position="344"/>
    </location>
</feature>
<organism evidence="2 3">
    <name type="scientific">Zootermopsis nevadensis</name>
    <name type="common">Dampwood termite</name>
    <dbReference type="NCBI Taxonomy" id="136037"/>
    <lineage>
        <taxon>Eukaryota</taxon>
        <taxon>Metazoa</taxon>
        <taxon>Ecdysozoa</taxon>
        <taxon>Arthropoda</taxon>
        <taxon>Hexapoda</taxon>
        <taxon>Insecta</taxon>
        <taxon>Pterygota</taxon>
        <taxon>Neoptera</taxon>
        <taxon>Polyneoptera</taxon>
        <taxon>Dictyoptera</taxon>
        <taxon>Blattodea</taxon>
        <taxon>Blattoidea</taxon>
        <taxon>Termitoidae</taxon>
        <taxon>Termopsidae</taxon>
        <taxon>Zootermopsis</taxon>
    </lineage>
</organism>
<feature type="compositionally biased region" description="Acidic residues" evidence="1">
    <location>
        <begin position="1"/>
        <end position="18"/>
    </location>
</feature>
<feature type="compositionally biased region" description="Low complexity" evidence="1">
    <location>
        <begin position="359"/>
        <end position="371"/>
    </location>
</feature>
<feature type="region of interest" description="Disordered" evidence="1">
    <location>
        <begin position="353"/>
        <end position="372"/>
    </location>
</feature>
<feature type="region of interest" description="Disordered" evidence="1">
    <location>
        <begin position="84"/>
        <end position="124"/>
    </location>
</feature>
<feature type="compositionally biased region" description="Basic and acidic residues" evidence="1">
    <location>
        <begin position="181"/>
        <end position="194"/>
    </location>
</feature>
<evidence type="ECO:0000313" key="3">
    <source>
        <dbReference type="Proteomes" id="UP000027135"/>
    </source>
</evidence>
<gene>
    <name evidence="2" type="ORF">L798_05858</name>
</gene>
<evidence type="ECO:0000256" key="1">
    <source>
        <dbReference type="SAM" id="MobiDB-lite"/>
    </source>
</evidence>
<feature type="compositionally biased region" description="Basic and acidic residues" evidence="1">
    <location>
        <begin position="52"/>
        <end position="63"/>
    </location>
</feature>
<accession>A0A067R6P5</accession>
<dbReference type="OrthoDB" id="546632at2759"/>
<proteinExistence type="predicted"/>